<proteinExistence type="predicted"/>
<dbReference type="KEGG" id="taz:TREAZ_1847"/>
<dbReference type="InParanoid" id="F5YBG1"/>
<keyword evidence="2" id="KW-1185">Reference proteome</keyword>
<protein>
    <submittedName>
        <fullName evidence="1">Uncharacterized protein</fullName>
    </submittedName>
</protein>
<reference evidence="1 2" key="2">
    <citation type="journal article" date="2011" name="ISME J.">
        <title>RNA-seq reveals cooperative metabolic interactions between two termite-gut spirochete species in co-culture.</title>
        <authorList>
            <person name="Rosenthal A.Z."/>
            <person name="Matson E.G."/>
            <person name="Eldar A."/>
            <person name="Leadbetter J.R."/>
        </authorList>
    </citation>
    <scope>NUCLEOTIDE SEQUENCE [LARGE SCALE GENOMIC DNA]</scope>
    <source>
        <strain evidence="2">ATCC BAA-888 / DSM 13862 / ZAS-9</strain>
    </source>
</reference>
<evidence type="ECO:0000313" key="1">
    <source>
        <dbReference type="EMBL" id="AEF82071.1"/>
    </source>
</evidence>
<dbReference type="AlphaFoldDB" id="F5YBG1"/>
<dbReference type="EMBL" id="CP001841">
    <property type="protein sequence ID" value="AEF82071.1"/>
    <property type="molecule type" value="Genomic_DNA"/>
</dbReference>
<dbReference type="Proteomes" id="UP000009222">
    <property type="component" value="Chromosome"/>
</dbReference>
<dbReference type="HOGENOM" id="CLU_3298065_0_0_12"/>
<gene>
    <name evidence="1" type="ordered locus">TREAZ_1847</name>
</gene>
<evidence type="ECO:0000313" key="2">
    <source>
        <dbReference type="Proteomes" id="UP000009222"/>
    </source>
</evidence>
<reference evidence="2" key="1">
    <citation type="submission" date="2009-12" db="EMBL/GenBank/DDBJ databases">
        <title>Complete sequence of Treponema azotonutricium strain ZAS-9.</title>
        <authorList>
            <person name="Tetu S.G."/>
            <person name="Matson E."/>
            <person name="Ren Q."/>
            <person name="Seshadri R."/>
            <person name="Elbourne L."/>
            <person name="Hassan K.A."/>
            <person name="Durkin A."/>
            <person name="Radune D."/>
            <person name="Mohamoud Y."/>
            <person name="Shay R."/>
            <person name="Jin S."/>
            <person name="Zhang X."/>
            <person name="Lucey K."/>
            <person name="Ballor N.R."/>
            <person name="Ottesen E."/>
            <person name="Rosenthal R."/>
            <person name="Allen A."/>
            <person name="Leadbetter J.R."/>
            <person name="Paulsen I.T."/>
        </authorList>
    </citation>
    <scope>NUCLEOTIDE SEQUENCE [LARGE SCALE GENOMIC DNA]</scope>
    <source>
        <strain evidence="2">ATCC BAA-888 / DSM 13862 / ZAS-9</strain>
    </source>
</reference>
<sequence>MIWYSSFSVLMLILFIANIQGKVWKPAAGAQAPLNFNGLI</sequence>
<name>F5YBG1_LEAAZ</name>
<organism evidence="1 2">
    <name type="scientific">Leadbettera azotonutricia (strain ATCC BAA-888 / DSM 13862 / ZAS-9)</name>
    <name type="common">Treponema azotonutricium</name>
    <dbReference type="NCBI Taxonomy" id="545695"/>
    <lineage>
        <taxon>Bacteria</taxon>
        <taxon>Pseudomonadati</taxon>
        <taxon>Spirochaetota</taxon>
        <taxon>Spirochaetia</taxon>
        <taxon>Spirochaetales</taxon>
        <taxon>Breznakiellaceae</taxon>
        <taxon>Leadbettera</taxon>
    </lineage>
</organism>
<accession>F5YBG1</accession>